<reference evidence="2" key="1">
    <citation type="journal article" date="2014" name="Front. Microbiol.">
        <title>High frequency of phylogenetically diverse reductive dehalogenase-homologous genes in deep subseafloor sedimentary metagenomes.</title>
        <authorList>
            <person name="Kawai M."/>
            <person name="Futagami T."/>
            <person name="Toyoda A."/>
            <person name="Takaki Y."/>
            <person name="Nishi S."/>
            <person name="Hori S."/>
            <person name="Arai W."/>
            <person name="Tsubouchi T."/>
            <person name="Morono Y."/>
            <person name="Uchiyama I."/>
            <person name="Ito T."/>
            <person name="Fujiyama A."/>
            <person name="Inagaki F."/>
            <person name="Takami H."/>
        </authorList>
    </citation>
    <scope>NUCLEOTIDE SEQUENCE</scope>
    <source>
        <strain evidence="2">Expedition CK06-06</strain>
    </source>
</reference>
<dbReference type="AlphaFoldDB" id="X1BAX8"/>
<evidence type="ECO:0000313" key="2">
    <source>
        <dbReference type="EMBL" id="GAG93009.1"/>
    </source>
</evidence>
<comment type="caution">
    <text evidence="2">The sequence shown here is derived from an EMBL/GenBank/DDBJ whole genome shotgun (WGS) entry which is preliminary data.</text>
</comment>
<feature type="domain" description="Bacterial type II secretion system protein E" evidence="1">
    <location>
        <begin position="2"/>
        <end position="61"/>
    </location>
</feature>
<dbReference type="InterPro" id="IPR027417">
    <property type="entry name" value="P-loop_NTPase"/>
</dbReference>
<sequence>YGRTGIYEIMRITEHIKKTILSTSDANRIKQEAIHEGLITLRQDGVAKVLDGISTTEEVLRVTQI</sequence>
<evidence type="ECO:0000259" key="1">
    <source>
        <dbReference type="Pfam" id="PF00437"/>
    </source>
</evidence>
<organism evidence="2">
    <name type="scientific">marine sediment metagenome</name>
    <dbReference type="NCBI Taxonomy" id="412755"/>
    <lineage>
        <taxon>unclassified sequences</taxon>
        <taxon>metagenomes</taxon>
        <taxon>ecological metagenomes</taxon>
    </lineage>
</organism>
<dbReference type="SUPFAM" id="SSF52540">
    <property type="entry name" value="P-loop containing nucleoside triphosphate hydrolases"/>
    <property type="match status" value="1"/>
</dbReference>
<name>X1BAX8_9ZZZZ</name>
<proteinExistence type="predicted"/>
<dbReference type="Pfam" id="PF00437">
    <property type="entry name" value="T2SSE"/>
    <property type="match status" value="1"/>
</dbReference>
<feature type="non-terminal residue" evidence="2">
    <location>
        <position position="1"/>
    </location>
</feature>
<accession>X1BAX8</accession>
<gene>
    <name evidence="2" type="ORF">S01H4_38628</name>
</gene>
<dbReference type="Gene3D" id="3.40.50.300">
    <property type="entry name" value="P-loop containing nucleotide triphosphate hydrolases"/>
    <property type="match status" value="1"/>
</dbReference>
<dbReference type="InterPro" id="IPR001482">
    <property type="entry name" value="T2SS/T4SS_dom"/>
</dbReference>
<dbReference type="EMBL" id="BART01020847">
    <property type="protein sequence ID" value="GAG93009.1"/>
    <property type="molecule type" value="Genomic_DNA"/>
</dbReference>
<protein>
    <recommendedName>
        <fullName evidence="1">Bacterial type II secretion system protein E domain-containing protein</fullName>
    </recommendedName>
</protein>